<dbReference type="Gene3D" id="3.30.1360.60">
    <property type="entry name" value="Glucose permease domain IIB"/>
    <property type="match status" value="1"/>
</dbReference>
<dbReference type="STRING" id="584787.GCA_001247655_00353"/>
<dbReference type="EMBL" id="RJUL01000003">
    <property type="protein sequence ID" value="ROQ28482.1"/>
    <property type="molecule type" value="Genomic_DNA"/>
</dbReference>
<comment type="caution">
    <text evidence="15">The sequence shown here is derived from an EMBL/GenBank/DDBJ whole genome shotgun (WGS) entry which is preliminary data.</text>
</comment>
<evidence type="ECO:0000256" key="10">
    <source>
        <dbReference type="ARBA" id="ARBA00023136"/>
    </source>
</evidence>
<feature type="domain" description="PTS EIIC type-1" evidence="14">
    <location>
        <begin position="3"/>
        <end position="387"/>
    </location>
</feature>
<organism evidence="15 16">
    <name type="scientific">Gallaecimonas pentaromativorans</name>
    <dbReference type="NCBI Taxonomy" id="584787"/>
    <lineage>
        <taxon>Bacteria</taxon>
        <taxon>Pseudomonadati</taxon>
        <taxon>Pseudomonadota</taxon>
        <taxon>Gammaproteobacteria</taxon>
        <taxon>Enterobacterales</taxon>
        <taxon>Gallaecimonadaceae</taxon>
        <taxon>Gallaecimonas</taxon>
    </lineage>
</organism>
<reference evidence="15 16" key="1">
    <citation type="submission" date="2018-11" db="EMBL/GenBank/DDBJ databases">
        <title>Genomic Encyclopedia of Type Strains, Phase IV (KMG-IV): sequencing the most valuable type-strain genomes for metagenomic binning, comparative biology and taxonomic classification.</title>
        <authorList>
            <person name="Goeker M."/>
        </authorList>
    </citation>
    <scope>NUCLEOTIDE SEQUENCE [LARGE SCALE GENOMIC DNA]</scope>
    <source>
        <strain evidence="15 16">DSM 21945</strain>
    </source>
</reference>
<feature type="domain" description="PTS EIIB type-1" evidence="13">
    <location>
        <begin position="399"/>
        <end position="475"/>
    </location>
</feature>
<dbReference type="PANTHER" id="PTHR30009">
    <property type="entry name" value="CYTOCHROME C-TYPE SYNTHESIS PROTEIN AND PTS TRANSMEMBRANE COMPONENT"/>
    <property type="match status" value="1"/>
</dbReference>
<dbReference type="Pfam" id="PF02378">
    <property type="entry name" value="PTS_EIIC"/>
    <property type="match status" value="1"/>
</dbReference>
<dbReference type="OrthoDB" id="7571469at2"/>
<dbReference type="GO" id="GO:0005886">
    <property type="term" value="C:plasma membrane"/>
    <property type="evidence" value="ECO:0007669"/>
    <property type="project" value="UniProtKB-SubCell"/>
</dbReference>
<gene>
    <name evidence="15" type="ORF">EDC28_10375</name>
</gene>
<keyword evidence="6" id="KW-0598">Phosphotransferase system</keyword>
<feature type="transmembrane region" description="Helical" evidence="12">
    <location>
        <begin position="55"/>
        <end position="71"/>
    </location>
</feature>
<dbReference type="PROSITE" id="PS01035">
    <property type="entry name" value="PTS_EIIB_TYPE_1_CYS"/>
    <property type="match status" value="1"/>
</dbReference>
<keyword evidence="9 12" id="KW-1133">Transmembrane helix</keyword>
<evidence type="ECO:0000256" key="12">
    <source>
        <dbReference type="SAM" id="Phobius"/>
    </source>
</evidence>
<feature type="transmembrane region" description="Helical" evidence="12">
    <location>
        <begin position="250"/>
        <end position="269"/>
    </location>
</feature>
<dbReference type="GO" id="GO:0016301">
    <property type="term" value="F:kinase activity"/>
    <property type="evidence" value="ECO:0007669"/>
    <property type="project" value="UniProtKB-KW"/>
</dbReference>
<name>A0A3N1PAR6_9GAMM</name>
<accession>A0A3N1PAR6</accession>
<evidence type="ECO:0000256" key="6">
    <source>
        <dbReference type="ARBA" id="ARBA00022683"/>
    </source>
</evidence>
<keyword evidence="8" id="KW-0418">Kinase</keyword>
<evidence type="ECO:0000259" key="13">
    <source>
        <dbReference type="PROSITE" id="PS51098"/>
    </source>
</evidence>
<dbReference type="InterPro" id="IPR013013">
    <property type="entry name" value="PTS_EIIC_1"/>
</dbReference>
<keyword evidence="5" id="KW-0808">Transferase</keyword>
<dbReference type="NCBIfam" id="TIGR00826">
    <property type="entry name" value="EIIB_glc"/>
    <property type="match status" value="1"/>
</dbReference>
<dbReference type="Proteomes" id="UP000268033">
    <property type="component" value="Unassembled WGS sequence"/>
</dbReference>
<keyword evidence="7 12" id="KW-0812">Transmembrane</keyword>
<dbReference type="GO" id="GO:1904659">
    <property type="term" value="P:D-glucose transmembrane transport"/>
    <property type="evidence" value="ECO:0007669"/>
    <property type="project" value="TreeGrafter"/>
</dbReference>
<evidence type="ECO:0000256" key="1">
    <source>
        <dbReference type="ARBA" id="ARBA00004651"/>
    </source>
</evidence>
<evidence type="ECO:0000256" key="11">
    <source>
        <dbReference type="PROSITE-ProRule" id="PRU00421"/>
    </source>
</evidence>
<feature type="transmembrane region" description="Helical" evidence="12">
    <location>
        <begin position="78"/>
        <end position="97"/>
    </location>
</feature>
<protein>
    <submittedName>
        <fullName evidence="15">PTS system D-glucose-specific IIB component (Glc family) /PTS system D-glucose-specific IIC component (Glc family)</fullName>
    </submittedName>
</protein>
<dbReference type="RefSeq" id="WP_050657415.1">
    <property type="nucleotide sequence ID" value="NZ_JBLXAC010000001.1"/>
</dbReference>
<dbReference type="SUPFAM" id="SSF55604">
    <property type="entry name" value="Glucose permease domain IIB"/>
    <property type="match status" value="1"/>
</dbReference>
<evidence type="ECO:0000256" key="2">
    <source>
        <dbReference type="ARBA" id="ARBA00022448"/>
    </source>
</evidence>
<feature type="transmembrane region" description="Helical" evidence="12">
    <location>
        <begin position="103"/>
        <end position="119"/>
    </location>
</feature>
<dbReference type="CDD" id="cd00212">
    <property type="entry name" value="PTS_IIB_glc"/>
    <property type="match status" value="1"/>
</dbReference>
<dbReference type="AlphaFoldDB" id="A0A3N1PAR6"/>
<dbReference type="PROSITE" id="PS51103">
    <property type="entry name" value="PTS_EIIC_TYPE_1"/>
    <property type="match status" value="1"/>
</dbReference>
<keyword evidence="2" id="KW-0813">Transport</keyword>
<evidence type="ECO:0000259" key="14">
    <source>
        <dbReference type="PROSITE" id="PS51103"/>
    </source>
</evidence>
<comment type="subcellular location">
    <subcellularLocation>
        <location evidence="1">Cell membrane</location>
        <topology evidence="1">Multi-pass membrane protein</topology>
    </subcellularLocation>
</comment>
<dbReference type="InterPro" id="IPR036878">
    <property type="entry name" value="Glu_permease_IIB"/>
</dbReference>
<feature type="active site" description="Phosphocysteine intermediate; for EIIB activity" evidence="11">
    <location>
        <position position="421"/>
    </location>
</feature>
<evidence type="ECO:0000313" key="15">
    <source>
        <dbReference type="EMBL" id="ROQ28482.1"/>
    </source>
</evidence>
<feature type="transmembrane region" description="Helical" evidence="12">
    <location>
        <begin position="139"/>
        <end position="162"/>
    </location>
</feature>
<keyword evidence="3" id="KW-1003">Cell membrane</keyword>
<dbReference type="Pfam" id="PF00367">
    <property type="entry name" value="PTS_EIIB"/>
    <property type="match status" value="1"/>
</dbReference>
<dbReference type="InterPro" id="IPR050429">
    <property type="entry name" value="PTS_Glucose_EIICBA"/>
</dbReference>
<evidence type="ECO:0000256" key="8">
    <source>
        <dbReference type="ARBA" id="ARBA00022777"/>
    </source>
</evidence>
<evidence type="ECO:0000256" key="3">
    <source>
        <dbReference type="ARBA" id="ARBA00022475"/>
    </source>
</evidence>
<dbReference type="GO" id="GO:0009401">
    <property type="term" value="P:phosphoenolpyruvate-dependent sugar phosphotransferase system"/>
    <property type="evidence" value="ECO:0007669"/>
    <property type="project" value="UniProtKB-KW"/>
</dbReference>
<evidence type="ECO:0000256" key="5">
    <source>
        <dbReference type="ARBA" id="ARBA00022679"/>
    </source>
</evidence>
<dbReference type="PROSITE" id="PS51098">
    <property type="entry name" value="PTS_EIIB_TYPE_1"/>
    <property type="match status" value="1"/>
</dbReference>
<dbReference type="InterPro" id="IPR001996">
    <property type="entry name" value="PTS_IIB_1"/>
</dbReference>
<dbReference type="InterPro" id="IPR018113">
    <property type="entry name" value="PTrfase_EIIB_Cys"/>
</dbReference>
<sequence length="475" mass="49722">MRKRLFAKAQRLGQALMLPVAILPAAGLVLGLGAAAPGWWSSAVSTWLYQTGDAVFAHLGLLFAVGVATGLSRNDGSAALAAVIAYLITNAGLDAFAGGPVDTGAAGGVVVGLMVAYVASFSRHWQPPAALAFFSGPRLLAALIVLPALVLSASLATVWPTLSHWIAQFSHWVSDGDPVAAWGLYGVVDRLLSPLGLQHIWNVPFFTESGGVCVLDGQVLPVGQDACYGSWIRGEVRRFLAGDPTAGHLAGGYLTKIVGLPMAALAIWLRATPGNRAKVGGIMLSGALASMVTGVTEPLEFAFLFVAPSLYVFHAIMNGLAFVLCILLGVHHGISYSQGLIDFVAYWPLASHLGPLLWLAPLWAGLYFVVFYVAIGAFKLPTPGRAEAPVQEAVPATNQVVADALLAALGGKENLQRVDACITRLRLQVADPGMVDKKACRRLGASGVLVIGQGVQLVFGVRAASLRDALNRQLA</sequence>
<evidence type="ECO:0000256" key="7">
    <source>
        <dbReference type="ARBA" id="ARBA00022692"/>
    </source>
</evidence>
<dbReference type="InterPro" id="IPR003352">
    <property type="entry name" value="PTS_EIIC"/>
</dbReference>
<feature type="transmembrane region" description="Helical" evidence="12">
    <location>
        <begin position="311"/>
        <end position="334"/>
    </location>
</feature>
<evidence type="ECO:0000313" key="16">
    <source>
        <dbReference type="Proteomes" id="UP000268033"/>
    </source>
</evidence>
<proteinExistence type="predicted"/>
<feature type="transmembrane region" description="Helical" evidence="12">
    <location>
        <begin position="355"/>
        <end position="375"/>
    </location>
</feature>
<keyword evidence="4" id="KW-0762">Sugar transport</keyword>
<dbReference type="GO" id="GO:0090564">
    <property type="term" value="F:protein-phosphocysteine-glucose phosphotransferase system transporter activity"/>
    <property type="evidence" value="ECO:0007669"/>
    <property type="project" value="TreeGrafter"/>
</dbReference>
<keyword evidence="16" id="KW-1185">Reference proteome</keyword>
<evidence type="ECO:0000256" key="4">
    <source>
        <dbReference type="ARBA" id="ARBA00022597"/>
    </source>
</evidence>
<dbReference type="PANTHER" id="PTHR30009:SF20">
    <property type="entry name" value="PTS SYSTEM GLUCOSE-SPECIFIC EIICB COMPONENT-RELATED"/>
    <property type="match status" value="1"/>
</dbReference>
<keyword evidence="10 12" id="KW-0472">Membrane</keyword>
<evidence type="ECO:0000256" key="9">
    <source>
        <dbReference type="ARBA" id="ARBA00022989"/>
    </source>
</evidence>
<dbReference type="GO" id="GO:0008982">
    <property type="term" value="F:protein-N(PI)-phosphohistidine-sugar phosphotransferase activity"/>
    <property type="evidence" value="ECO:0007669"/>
    <property type="project" value="InterPro"/>
</dbReference>